<evidence type="ECO:0000313" key="1">
    <source>
        <dbReference type="EMBL" id="KYM78685.1"/>
    </source>
</evidence>
<dbReference type="AlphaFoldDB" id="A0A151I034"/>
<proteinExistence type="predicted"/>
<gene>
    <name evidence="1" type="ORF">ALC53_10902</name>
</gene>
<accession>A0A151I034</accession>
<sequence length="64" mass="7530">MIRSVDSRSLENQCKKVTYEQPFECITNPRVFEHHTWRFTNGSRLCACRLGFGVLLRVVCKVRI</sequence>
<organism evidence="1 2">
    <name type="scientific">Atta colombica</name>
    <dbReference type="NCBI Taxonomy" id="520822"/>
    <lineage>
        <taxon>Eukaryota</taxon>
        <taxon>Metazoa</taxon>
        <taxon>Ecdysozoa</taxon>
        <taxon>Arthropoda</taxon>
        <taxon>Hexapoda</taxon>
        <taxon>Insecta</taxon>
        <taxon>Pterygota</taxon>
        <taxon>Neoptera</taxon>
        <taxon>Endopterygota</taxon>
        <taxon>Hymenoptera</taxon>
        <taxon>Apocrita</taxon>
        <taxon>Aculeata</taxon>
        <taxon>Formicoidea</taxon>
        <taxon>Formicidae</taxon>
        <taxon>Myrmicinae</taxon>
        <taxon>Atta</taxon>
    </lineage>
</organism>
<name>A0A151I034_9HYME</name>
<dbReference type="Proteomes" id="UP000078540">
    <property type="component" value="Unassembled WGS sequence"/>
</dbReference>
<evidence type="ECO:0000313" key="2">
    <source>
        <dbReference type="Proteomes" id="UP000078540"/>
    </source>
</evidence>
<protein>
    <submittedName>
        <fullName evidence="1">Uncharacterized protein</fullName>
    </submittedName>
</protein>
<keyword evidence="2" id="KW-1185">Reference proteome</keyword>
<dbReference type="EMBL" id="KQ976642">
    <property type="protein sequence ID" value="KYM78685.1"/>
    <property type="molecule type" value="Genomic_DNA"/>
</dbReference>
<reference evidence="1 2" key="1">
    <citation type="submission" date="2015-09" db="EMBL/GenBank/DDBJ databases">
        <title>Atta colombica WGS genome.</title>
        <authorList>
            <person name="Nygaard S."/>
            <person name="Hu H."/>
            <person name="Boomsma J."/>
            <person name="Zhang G."/>
        </authorList>
    </citation>
    <scope>NUCLEOTIDE SEQUENCE [LARGE SCALE GENOMIC DNA]</scope>
    <source>
        <strain evidence="1">Treedump-2</strain>
        <tissue evidence="1">Whole body</tissue>
    </source>
</reference>